<sequence length="178" mass="20727">MKDLIKAILCCVLITLTNCCQTNSSEKLSQSEVQFDRITDRAENYRKRLKGEKFLLTPNKNGWSTNTMILVYNSLDCNTCIFKAVKMMDEVFFNIPDSEIFYYNIYEGEYTDNFKPLLENSKYANLHSYHKIDQSYNGFMTPFMINLNEEGEIKDAFFPLAGIEQSEDSANFINTFKQ</sequence>
<evidence type="ECO:0000313" key="1">
    <source>
        <dbReference type="EMBL" id="GHE66276.1"/>
    </source>
</evidence>
<comment type="caution">
    <text evidence="1">The sequence shown here is derived from an EMBL/GenBank/DDBJ whole genome shotgun (WGS) entry which is preliminary data.</text>
</comment>
<evidence type="ECO:0000313" key="2">
    <source>
        <dbReference type="Proteomes" id="UP000658258"/>
    </source>
</evidence>
<dbReference type="EMBL" id="BNAG01000003">
    <property type="protein sequence ID" value="GHE66276.1"/>
    <property type="molecule type" value="Genomic_DNA"/>
</dbReference>
<keyword evidence="2" id="KW-1185">Reference proteome</keyword>
<evidence type="ECO:0008006" key="3">
    <source>
        <dbReference type="Google" id="ProtNLM"/>
    </source>
</evidence>
<reference evidence="2" key="1">
    <citation type="journal article" date="2019" name="Int. J. Syst. Evol. Microbiol.">
        <title>The Global Catalogue of Microorganisms (GCM) 10K type strain sequencing project: providing services to taxonomists for standard genome sequencing and annotation.</title>
        <authorList>
            <consortium name="The Broad Institute Genomics Platform"/>
            <consortium name="The Broad Institute Genome Sequencing Center for Infectious Disease"/>
            <person name="Wu L."/>
            <person name="Ma J."/>
        </authorList>
    </citation>
    <scope>NUCLEOTIDE SEQUENCE [LARGE SCALE GENOMIC DNA]</scope>
    <source>
        <strain evidence="2">CGMCC 1.15111</strain>
    </source>
</reference>
<accession>A0ABQ3I655</accession>
<organism evidence="1 2">
    <name type="scientific">Roseivirga thermotolerans</name>
    <dbReference type="NCBI Taxonomy" id="1758176"/>
    <lineage>
        <taxon>Bacteria</taxon>
        <taxon>Pseudomonadati</taxon>
        <taxon>Bacteroidota</taxon>
        <taxon>Cytophagia</taxon>
        <taxon>Cytophagales</taxon>
        <taxon>Roseivirgaceae</taxon>
        <taxon>Roseivirga</taxon>
    </lineage>
</organism>
<dbReference type="RefSeq" id="WP_189630298.1">
    <property type="nucleotide sequence ID" value="NZ_BNAG01000003.1"/>
</dbReference>
<dbReference type="Proteomes" id="UP000658258">
    <property type="component" value="Unassembled WGS sequence"/>
</dbReference>
<protein>
    <recommendedName>
        <fullName evidence="3">Thioredoxin-like fold domain-containing protein</fullName>
    </recommendedName>
</protein>
<proteinExistence type="predicted"/>
<name>A0ABQ3I655_9BACT</name>
<gene>
    <name evidence="1" type="ORF">GCM10011340_21910</name>
</gene>